<sequence length="154" mass="17812">MILNQGCEINDPTLRFHVAQRTLELTDCDLPFNETMVKPRPRNTERGLIPKIIYDGAARKVIDNHQPVRKVAKEYEMCHVIVILQPSFSTTDDIIARHSDIYKEFFTLRVHSAYVLVVNRDATIRKGRNCYKILSIYLFIGGYTGKIRTKKTIT</sequence>
<evidence type="ECO:0000313" key="2">
    <source>
        <dbReference type="Proteomes" id="UP001152888"/>
    </source>
</evidence>
<dbReference type="Proteomes" id="UP001152888">
    <property type="component" value="Unassembled WGS sequence"/>
</dbReference>
<gene>
    <name evidence="1" type="ORF">ACAOBT_LOCUS17178</name>
</gene>
<accession>A0A9P0PJB6</accession>
<evidence type="ECO:0000313" key="1">
    <source>
        <dbReference type="EMBL" id="CAH1986327.1"/>
    </source>
</evidence>
<reference evidence="1" key="1">
    <citation type="submission" date="2022-03" db="EMBL/GenBank/DDBJ databases">
        <authorList>
            <person name="Sayadi A."/>
        </authorList>
    </citation>
    <scope>NUCLEOTIDE SEQUENCE</scope>
</reference>
<organism evidence="1 2">
    <name type="scientific">Acanthoscelides obtectus</name>
    <name type="common">Bean weevil</name>
    <name type="synonym">Bruchus obtectus</name>
    <dbReference type="NCBI Taxonomy" id="200917"/>
    <lineage>
        <taxon>Eukaryota</taxon>
        <taxon>Metazoa</taxon>
        <taxon>Ecdysozoa</taxon>
        <taxon>Arthropoda</taxon>
        <taxon>Hexapoda</taxon>
        <taxon>Insecta</taxon>
        <taxon>Pterygota</taxon>
        <taxon>Neoptera</taxon>
        <taxon>Endopterygota</taxon>
        <taxon>Coleoptera</taxon>
        <taxon>Polyphaga</taxon>
        <taxon>Cucujiformia</taxon>
        <taxon>Chrysomeloidea</taxon>
        <taxon>Chrysomelidae</taxon>
        <taxon>Bruchinae</taxon>
        <taxon>Bruchini</taxon>
        <taxon>Acanthoscelides</taxon>
    </lineage>
</organism>
<comment type="caution">
    <text evidence="1">The sequence shown here is derived from an EMBL/GenBank/DDBJ whole genome shotgun (WGS) entry which is preliminary data.</text>
</comment>
<proteinExistence type="predicted"/>
<keyword evidence="2" id="KW-1185">Reference proteome</keyword>
<dbReference type="EMBL" id="CAKOFQ010006997">
    <property type="protein sequence ID" value="CAH1986327.1"/>
    <property type="molecule type" value="Genomic_DNA"/>
</dbReference>
<dbReference type="AlphaFoldDB" id="A0A9P0PJB6"/>
<name>A0A9P0PJB6_ACAOB</name>
<protein>
    <submittedName>
        <fullName evidence="1">Uncharacterized protein</fullName>
    </submittedName>
</protein>